<dbReference type="Pfam" id="PF01266">
    <property type="entry name" value="DAO"/>
    <property type="match status" value="1"/>
</dbReference>
<dbReference type="NCBIfam" id="TIGR03364">
    <property type="entry name" value="HpnW_proposed"/>
    <property type="match status" value="1"/>
</dbReference>
<evidence type="ECO:0000313" key="7">
    <source>
        <dbReference type="Proteomes" id="UP001238805"/>
    </source>
</evidence>
<evidence type="ECO:0000256" key="3">
    <source>
        <dbReference type="ARBA" id="ARBA00022630"/>
    </source>
</evidence>
<sequence length="384" mass="40424">MTSTPDLIVVGSGIIGLATAFLAHEQGRTVTVIDSADRPVGSSIQNFGHACFTGQADIIQDVAAVARDGWRRAAAAAGFWAAESGTWIPATTDAEMQVLREFADHRGADQVTLVDAAGVAAGIGHPGLAAVGGAHLPWDMRVNPREAAPVLADWLAREGVAFVWNTQVTGVADGVVETVRGDFRATDVVVCPGYRLMGLFPELAERHELRVCTLVMTLIDRPDRIPAELGMLTGTSLARYDGFAAMPGAGALREELAHREPELVDCIANLMVAGIPGGLLVGDSHAYSLSPEPFIDEEIGQLLLNRATGLLGIDRPVVRQRWLGQYADSPATNLILDRPDSRTTVAVVASGIGMTLSFGVADLALTGGSVSGFRPAGDRRVTCT</sequence>
<dbReference type="RefSeq" id="WP_284874875.1">
    <property type="nucleotide sequence ID" value="NZ_CP126970.1"/>
</dbReference>
<dbReference type="InterPro" id="IPR006076">
    <property type="entry name" value="FAD-dep_OxRdtase"/>
</dbReference>
<keyword evidence="4" id="KW-0560">Oxidoreductase</keyword>
<organism evidence="6 7">
    <name type="scientific">Corynebacterium suedekumii</name>
    <dbReference type="NCBI Taxonomy" id="3049801"/>
    <lineage>
        <taxon>Bacteria</taxon>
        <taxon>Bacillati</taxon>
        <taxon>Actinomycetota</taxon>
        <taxon>Actinomycetes</taxon>
        <taxon>Mycobacteriales</taxon>
        <taxon>Corynebacteriaceae</taxon>
        <taxon>Corynebacterium</taxon>
    </lineage>
</organism>
<dbReference type="InterPro" id="IPR017741">
    <property type="entry name" value="FAD-dependent_OxRdtase_HpnW"/>
</dbReference>
<dbReference type="Proteomes" id="UP001238805">
    <property type="component" value="Chromosome"/>
</dbReference>
<evidence type="ECO:0000313" key="6">
    <source>
        <dbReference type="EMBL" id="WIM70285.1"/>
    </source>
</evidence>
<dbReference type="InterPro" id="IPR036188">
    <property type="entry name" value="FAD/NAD-bd_sf"/>
</dbReference>
<evidence type="ECO:0000256" key="1">
    <source>
        <dbReference type="ARBA" id="ARBA00001974"/>
    </source>
</evidence>
<keyword evidence="7" id="KW-1185">Reference proteome</keyword>
<comment type="similarity">
    <text evidence="2">Belongs to the DadA oxidoreductase family.</text>
</comment>
<dbReference type="Gene3D" id="3.50.50.60">
    <property type="entry name" value="FAD/NAD(P)-binding domain"/>
    <property type="match status" value="1"/>
</dbReference>
<dbReference type="PANTHER" id="PTHR13847:SF286">
    <property type="entry name" value="D-AMINO ACID DEHYDROGENASE"/>
    <property type="match status" value="1"/>
</dbReference>
<evidence type="ECO:0000256" key="2">
    <source>
        <dbReference type="ARBA" id="ARBA00009410"/>
    </source>
</evidence>
<gene>
    <name evidence="6" type="ORF">QP029_14140</name>
</gene>
<feature type="domain" description="FAD dependent oxidoreductase" evidence="5">
    <location>
        <begin position="6"/>
        <end position="363"/>
    </location>
</feature>
<dbReference type="SUPFAM" id="SSF51905">
    <property type="entry name" value="FAD/NAD(P)-binding domain"/>
    <property type="match status" value="1"/>
</dbReference>
<evidence type="ECO:0000256" key="4">
    <source>
        <dbReference type="ARBA" id="ARBA00023002"/>
    </source>
</evidence>
<proteinExistence type="inferred from homology"/>
<protein>
    <submittedName>
        <fullName evidence="6">TIGR03364 family FAD-dependent oxidoreductase</fullName>
    </submittedName>
</protein>
<comment type="cofactor">
    <cofactor evidence="1">
        <name>FAD</name>
        <dbReference type="ChEBI" id="CHEBI:57692"/>
    </cofactor>
</comment>
<dbReference type="Gene3D" id="3.30.9.10">
    <property type="entry name" value="D-Amino Acid Oxidase, subunit A, domain 2"/>
    <property type="match status" value="1"/>
</dbReference>
<dbReference type="EMBL" id="CP126970">
    <property type="protein sequence ID" value="WIM70285.1"/>
    <property type="molecule type" value="Genomic_DNA"/>
</dbReference>
<keyword evidence="3" id="KW-0285">Flavoprotein</keyword>
<name>A0ABY8VNC8_9CORY</name>
<accession>A0ABY8VNC8</accession>
<dbReference type="PANTHER" id="PTHR13847">
    <property type="entry name" value="SARCOSINE DEHYDROGENASE-RELATED"/>
    <property type="match status" value="1"/>
</dbReference>
<reference evidence="6 7" key="1">
    <citation type="submission" date="2023-05" db="EMBL/GenBank/DDBJ databases">
        <title>Corynebacterium suedekumii sp. nov. and Corynebacterium breve sp. nov. isolated from raw cow's milk.</title>
        <authorList>
            <person name="Baer M.K."/>
            <person name="Mehl L."/>
            <person name="Hellmuth R."/>
            <person name="Marke G."/>
            <person name="Lipski A."/>
        </authorList>
    </citation>
    <scope>NUCLEOTIDE SEQUENCE [LARGE SCALE GENOMIC DNA]</scope>
    <source>
        <strain evidence="6 7">LM112</strain>
    </source>
</reference>
<evidence type="ECO:0000259" key="5">
    <source>
        <dbReference type="Pfam" id="PF01266"/>
    </source>
</evidence>